<dbReference type="RefSeq" id="WP_025707298.1">
    <property type="nucleotide sequence ID" value="NZ_JARLKO010000034.1"/>
</dbReference>
<dbReference type="PROSITE" id="PS51257">
    <property type="entry name" value="PROKAR_LIPOPROTEIN"/>
    <property type="match status" value="1"/>
</dbReference>
<feature type="chain" id="PRO_5001847094" description="Lipoprotein" evidence="1">
    <location>
        <begin position="23"/>
        <end position="200"/>
    </location>
</feature>
<evidence type="ECO:0008006" key="4">
    <source>
        <dbReference type="Google" id="ProtNLM"/>
    </source>
</evidence>
<feature type="signal peptide" evidence="1">
    <location>
        <begin position="1"/>
        <end position="22"/>
    </location>
</feature>
<organism evidence="2 3">
    <name type="scientific">Paenibacillus graminis</name>
    <dbReference type="NCBI Taxonomy" id="189425"/>
    <lineage>
        <taxon>Bacteria</taxon>
        <taxon>Bacillati</taxon>
        <taxon>Bacillota</taxon>
        <taxon>Bacilli</taxon>
        <taxon>Bacillales</taxon>
        <taxon>Paenibacillaceae</taxon>
        <taxon>Paenibacillus</taxon>
    </lineage>
</organism>
<proteinExistence type="predicted"/>
<accession>A0A089MAP0</accession>
<keyword evidence="1" id="KW-0732">Signal</keyword>
<dbReference type="HOGENOM" id="CLU_1382942_0_0_9"/>
<gene>
    <name evidence="2" type="ORF">PGRAT_23980</name>
</gene>
<dbReference type="KEGG" id="pgm:PGRAT_23980"/>
<protein>
    <recommendedName>
        <fullName evidence="4">Lipoprotein</fullName>
    </recommendedName>
</protein>
<sequence length="200" mass="22602">MRRRLLLLFFAAIFLTACSSNVANNTPPKPTKSPEEVKKALSGLIEKRDEVEEFSAYYAQTTIDNIGKSDAYVYFIKNKEGIVSDLRFVVNYIGTAQINTRWIKINADGQIFEINHADNLIQKSFSYTTVQEVYDSDVYLDDLKMIKAMANAEKTIVRCIGGGLYQEDIVLSKRQKQAMQKVLSAYKNAGGENELYGDEL</sequence>
<dbReference type="AlphaFoldDB" id="A0A089MAP0"/>
<dbReference type="eggNOG" id="ENOG50305V1">
    <property type="taxonomic scope" value="Bacteria"/>
</dbReference>
<name>A0A089MAP0_9BACL</name>
<reference evidence="2 3" key="1">
    <citation type="submission" date="2014-08" db="EMBL/GenBank/DDBJ databases">
        <title>Comparative genomics of the Paenibacillus odorifer group.</title>
        <authorList>
            <person name="den Bakker H.C."/>
            <person name="Tsai Y.-C."/>
            <person name="Martin N."/>
            <person name="Korlach J."/>
            <person name="Wiedmann M."/>
        </authorList>
    </citation>
    <scope>NUCLEOTIDE SEQUENCE [LARGE SCALE GENOMIC DNA]</scope>
    <source>
        <strain evidence="2 3">DSM 15220</strain>
    </source>
</reference>
<dbReference type="EMBL" id="CP009287">
    <property type="protein sequence ID" value="AIQ70352.1"/>
    <property type="molecule type" value="Genomic_DNA"/>
</dbReference>
<evidence type="ECO:0000313" key="2">
    <source>
        <dbReference type="EMBL" id="AIQ70352.1"/>
    </source>
</evidence>
<dbReference type="Proteomes" id="UP000029500">
    <property type="component" value="Chromosome"/>
</dbReference>
<evidence type="ECO:0000313" key="3">
    <source>
        <dbReference type="Proteomes" id="UP000029500"/>
    </source>
</evidence>
<evidence type="ECO:0000256" key="1">
    <source>
        <dbReference type="SAM" id="SignalP"/>
    </source>
</evidence>
<keyword evidence="3" id="KW-1185">Reference proteome</keyword>